<feature type="domain" description="Cyclic nucleotide-binding" evidence="2">
    <location>
        <begin position="130"/>
        <end position="204"/>
    </location>
</feature>
<dbReference type="KEGG" id="ptm:GSPATT00011415001"/>
<sequence>MHLIPKLTKLNKSQEDISAIQDYLSQLPQFQAPYEVLKDLCKTIGYVYFETGQVIQQNNKFAFYVIKGLLQLEDNIQILPEMWYDGDLGFEVKQDTHCFALPIYLYKKFSSIHGVLYKQRKKSIIANLPILEKIAPKIQEQLIRHFQEVKFAHTDLIQKMDEPGNALFILQYGVLSLSKNYQKALSHYEKQVLPRKFWFNEIVLCQLNDQGVLGEEFTQQEKALYNVKVMSKSVSLLMISMQQLKNISPQVFQFVSKMFKEKSILRDEIYKQKCQELEKNWQNTNKDQMLNQDIKKTISFKVLSKQTSTCQDQQSQTNEDQFGALFGNLSYQKMPTFIQQYFKQKHLKVKKRQDQYPLNYSNSTTINHIDSTFDPFILLQKTKQKMLVQQHSLKQQHGFRLIKTRQIDRKSEQTKSQQIRPNTSQITVSQQSQFGQTLQLQQSLNQQSHASSSELNLQKTTLQSFHHQKPIIRQFKKIQRSSSVHRIDDIPFSLIPQLKNKTPRDNMFYLNQQQNYLGQRIKVNQLLHNSID</sequence>
<feature type="compositionally biased region" description="Polar residues" evidence="1">
    <location>
        <begin position="414"/>
        <end position="426"/>
    </location>
</feature>
<evidence type="ECO:0000259" key="2">
    <source>
        <dbReference type="PROSITE" id="PS50042"/>
    </source>
</evidence>
<dbReference type="RefSeq" id="XP_001443212.1">
    <property type="nucleotide sequence ID" value="XM_001443175.1"/>
</dbReference>
<dbReference type="InterPro" id="IPR000595">
    <property type="entry name" value="cNMP-bd_dom"/>
</dbReference>
<evidence type="ECO:0000256" key="1">
    <source>
        <dbReference type="SAM" id="MobiDB-lite"/>
    </source>
</evidence>
<proteinExistence type="predicted"/>
<dbReference type="InterPro" id="IPR014710">
    <property type="entry name" value="RmlC-like_jellyroll"/>
</dbReference>
<dbReference type="InParanoid" id="A0CYE8"/>
<dbReference type="AlphaFoldDB" id="A0CYE8"/>
<organism evidence="3 4">
    <name type="scientific">Paramecium tetraurelia</name>
    <dbReference type="NCBI Taxonomy" id="5888"/>
    <lineage>
        <taxon>Eukaryota</taxon>
        <taxon>Sar</taxon>
        <taxon>Alveolata</taxon>
        <taxon>Ciliophora</taxon>
        <taxon>Intramacronucleata</taxon>
        <taxon>Oligohymenophorea</taxon>
        <taxon>Peniculida</taxon>
        <taxon>Parameciidae</taxon>
        <taxon>Paramecium</taxon>
    </lineage>
</organism>
<name>A0CYE8_PARTE</name>
<gene>
    <name evidence="3" type="ORF">GSPATT00011415001</name>
</gene>
<dbReference type="Gene3D" id="2.60.120.10">
    <property type="entry name" value="Jelly Rolls"/>
    <property type="match status" value="1"/>
</dbReference>
<dbReference type="eggNOG" id="ENOG502RT1F">
    <property type="taxonomic scope" value="Eukaryota"/>
</dbReference>
<dbReference type="GeneID" id="5028997"/>
<keyword evidence="4" id="KW-1185">Reference proteome</keyword>
<evidence type="ECO:0000313" key="4">
    <source>
        <dbReference type="Proteomes" id="UP000000600"/>
    </source>
</evidence>
<dbReference type="OrthoDB" id="299838at2759"/>
<dbReference type="EMBL" id="CT868219">
    <property type="protein sequence ID" value="CAK75815.1"/>
    <property type="molecule type" value="Genomic_DNA"/>
</dbReference>
<protein>
    <recommendedName>
        <fullName evidence="2">Cyclic nucleotide-binding domain-containing protein</fullName>
    </recommendedName>
</protein>
<feature type="region of interest" description="Disordered" evidence="1">
    <location>
        <begin position="407"/>
        <end position="426"/>
    </location>
</feature>
<dbReference type="SUPFAM" id="SSF51206">
    <property type="entry name" value="cAMP-binding domain-like"/>
    <property type="match status" value="1"/>
</dbReference>
<dbReference type="InterPro" id="IPR018490">
    <property type="entry name" value="cNMP-bd_dom_sf"/>
</dbReference>
<dbReference type="Proteomes" id="UP000000600">
    <property type="component" value="Unassembled WGS sequence"/>
</dbReference>
<evidence type="ECO:0000313" key="3">
    <source>
        <dbReference type="EMBL" id="CAK75815.1"/>
    </source>
</evidence>
<reference evidence="3 4" key="1">
    <citation type="journal article" date="2006" name="Nature">
        <title>Global trends of whole-genome duplications revealed by the ciliate Paramecium tetraurelia.</title>
        <authorList>
            <consortium name="Genoscope"/>
            <person name="Aury J.-M."/>
            <person name="Jaillon O."/>
            <person name="Duret L."/>
            <person name="Noel B."/>
            <person name="Jubin C."/>
            <person name="Porcel B.M."/>
            <person name="Segurens B."/>
            <person name="Daubin V."/>
            <person name="Anthouard V."/>
            <person name="Aiach N."/>
            <person name="Arnaiz O."/>
            <person name="Billaut A."/>
            <person name="Beisson J."/>
            <person name="Blanc I."/>
            <person name="Bouhouche K."/>
            <person name="Camara F."/>
            <person name="Duharcourt S."/>
            <person name="Guigo R."/>
            <person name="Gogendeau D."/>
            <person name="Katinka M."/>
            <person name="Keller A.-M."/>
            <person name="Kissmehl R."/>
            <person name="Klotz C."/>
            <person name="Koll F."/>
            <person name="Le Moue A."/>
            <person name="Lepere C."/>
            <person name="Malinsky S."/>
            <person name="Nowacki M."/>
            <person name="Nowak J.K."/>
            <person name="Plattner H."/>
            <person name="Poulain J."/>
            <person name="Ruiz F."/>
            <person name="Serrano V."/>
            <person name="Zagulski M."/>
            <person name="Dessen P."/>
            <person name="Betermier M."/>
            <person name="Weissenbach J."/>
            <person name="Scarpelli C."/>
            <person name="Schachter V."/>
            <person name="Sperling L."/>
            <person name="Meyer E."/>
            <person name="Cohen J."/>
            <person name="Wincker P."/>
        </authorList>
    </citation>
    <scope>NUCLEOTIDE SEQUENCE [LARGE SCALE GENOMIC DNA]</scope>
    <source>
        <strain evidence="3 4">Stock d4-2</strain>
    </source>
</reference>
<dbReference type="OMA" id="QILPEMW"/>
<dbReference type="HOGENOM" id="CLU_512402_0_0_1"/>
<accession>A0CYE8</accession>
<dbReference type="PROSITE" id="PS50042">
    <property type="entry name" value="CNMP_BINDING_3"/>
    <property type="match status" value="1"/>
</dbReference>